<proteinExistence type="predicted"/>
<feature type="region of interest" description="Disordered" evidence="1">
    <location>
        <begin position="1"/>
        <end position="236"/>
    </location>
</feature>
<name>A0A6J4SKW1_9ACTN</name>
<feature type="non-terminal residue" evidence="2">
    <location>
        <position position="236"/>
    </location>
</feature>
<feature type="compositionally biased region" description="Basic and acidic residues" evidence="1">
    <location>
        <begin position="126"/>
        <end position="143"/>
    </location>
</feature>
<evidence type="ECO:0000313" key="2">
    <source>
        <dbReference type="EMBL" id="CAA9498746.1"/>
    </source>
</evidence>
<dbReference type="AlphaFoldDB" id="A0A6J4SKW1"/>
<gene>
    <name evidence="2" type="ORF">AVDCRST_MAG05-2303</name>
</gene>
<accession>A0A6J4SKW1</accession>
<dbReference type="EMBL" id="CADCVM010000246">
    <property type="protein sequence ID" value="CAA9498746.1"/>
    <property type="molecule type" value="Genomic_DNA"/>
</dbReference>
<organism evidence="2">
    <name type="scientific">uncultured Rubrobacteraceae bacterium</name>
    <dbReference type="NCBI Taxonomy" id="349277"/>
    <lineage>
        <taxon>Bacteria</taxon>
        <taxon>Bacillati</taxon>
        <taxon>Actinomycetota</taxon>
        <taxon>Rubrobacteria</taxon>
        <taxon>Rubrobacterales</taxon>
        <taxon>Rubrobacteraceae</taxon>
        <taxon>environmental samples</taxon>
    </lineage>
</organism>
<feature type="compositionally biased region" description="Basic and acidic residues" evidence="1">
    <location>
        <begin position="94"/>
        <end position="105"/>
    </location>
</feature>
<feature type="non-terminal residue" evidence="2">
    <location>
        <position position="1"/>
    </location>
</feature>
<feature type="compositionally biased region" description="Basic residues" evidence="1">
    <location>
        <begin position="160"/>
        <end position="171"/>
    </location>
</feature>
<evidence type="ECO:0000256" key="1">
    <source>
        <dbReference type="SAM" id="MobiDB-lite"/>
    </source>
</evidence>
<reference evidence="2" key="1">
    <citation type="submission" date="2020-02" db="EMBL/GenBank/DDBJ databases">
        <authorList>
            <person name="Meier V. D."/>
        </authorList>
    </citation>
    <scope>NUCLEOTIDE SEQUENCE</scope>
    <source>
        <strain evidence="2">AVDCRST_MAG05</strain>
    </source>
</reference>
<sequence length="236" mass="24603">AGPPHHPRRAGRRRPPDRPSLCPAPGPREPGRARRAGAARPRGASQGGVGQRPAVGFAPGRVLRRRYLRGGGGPRGRAGRGRDDGPRPLQPGSWRERSEPDDRHGGAHLRAGGDHPLGGRGLPAGRTERPGADKRCGTEEGRRYGRVRGVGSRVRAPRDRGRRGGCGRGRPRLPAGRRAGRGGGGAGGRGRLVACGDGVPVPGGGHAVRRQAHRGGDRGRGGGARGEGLRGRARRL</sequence>
<feature type="compositionally biased region" description="Basic residues" evidence="1">
    <location>
        <begin position="1"/>
        <end position="15"/>
    </location>
</feature>
<protein>
    <submittedName>
        <fullName evidence="2">Uncharacterized protein</fullName>
    </submittedName>
</protein>
<feature type="compositionally biased region" description="Gly residues" evidence="1">
    <location>
        <begin position="181"/>
        <end position="190"/>
    </location>
</feature>